<feature type="transmembrane region" description="Helical" evidence="1">
    <location>
        <begin position="97"/>
        <end position="116"/>
    </location>
</feature>
<proteinExistence type="predicted"/>
<keyword evidence="1" id="KW-0812">Transmembrane</keyword>
<dbReference type="EMBL" id="MGDX01000026">
    <property type="protein sequence ID" value="OGL70724.1"/>
    <property type="molecule type" value="Genomic_DNA"/>
</dbReference>
<protein>
    <recommendedName>
        <fullName evidence="4">DUF2079 domain-containing protein</fullName>
    </recommendedName>
</protein>
<evidence type="ECO:0000313" key="2">
    <source>
        <dbReference type="EMBL" id="OGL70724.1"/>
    </source>
</evidence>
<feature type="transmembrane region" description="Helical" evidence="1">
    <location>
        <begin position="382"/>
        <end position="400"/>
    </location>
</feature>
<feature type="transmembrane region" description="Helical" evidence="1">
    <location>
        <begin position="341"/>
        <end position="361"/>
    </location>
</feature>
<keyword evidence="1" id="KW-1133">Transmembrane helix</keyword>
<evidence type="ECO:0000313" key="3">
    <source>
        <dbReference type="Proteomes" id="UP000177097"/>
    </source>
</evidence>
<organism evidence="2 3">
    <name type="scientific">Candidatus Uhrbacteria bacterium RIFCSPHIGHO2_02_FULL_53_13</name>
    <dbReference type="NCBI Taxonomy" id="1802389"/>
    <lineage>
        <taxon>Bacteria</taxon>
        <taxon>Candidatus Uhriibacteriota</taxon>
    </lineage>
</organism>
<accession>A0A1F7TYV5</accession>
<feature type="transmembrane region" description="Helical" evidence="1">
    <location>
        <begin position="148"/>
        <end position="168"/>
    </location>
</feature>
<dbReference type="STRING" id="1802389.A3C17_02200"/>
<dbReference type="Pfam" id="PF09852">
    <property type="entry name" value="DUF2079"/>
    <property type="match status" value="1"/>
</dbReference>
<dbReference type="InterPro" id="IPR018650">
    <property type="entry name" value="STSV1_Orf64"/>
</dbReference>
<feature type="transmembrane region" description="Helical" evidence="1">
    <location>
        <begin position="174"/>
        <end position="189"/>
    </location>
</feature>
<gene>
    <name evidence="2" type="ORF">A3C17_02200</name>
</gene>
<feature type="transmembrane region" description="Helical" evidence="1">
    <location>
        <begin position="298"/>
        <end position="321"/>
    </location>
</feature>
<comment type="caution">
    <text evidence="2">The sequence shown here is derived from an EMBL/GenBank/DDBJ whole genome shotgun (WGS) entry which is preliminary data.</text>
</comment>
<feature type="transmembrane region" description="Helical" evidence="1">
    <location>
        <begin position="122"/>
        <end position="141"/>
    </location>
</feature>
<evidence type="ECO:0000256" key="1">
    <source>
        <dbReference type="SAM" id="Phobius"/>
    </source>
</evidence>
<name>A0A1F7TYV5_9BACT</name>
<feature type="transmembrane region" description="Helical" evidence="1">
    <location>
        <begin position="37"/>
        <end position="60"/>
    </location>
</feature>
<feature type="transmembrane region" description="Helical" evidence="1">
    <location>
        <begin position="6"/>
        <end position="25"/>
    </location>
</feature>
<evidence type="ECO:0008006" key="4">
    <source>
        <dbReference type="Google" id="ProtNLM"/>
    </source>
</evidence>
<reference evidence="2 3" key="1">
    <citation type="journal article" date="2016" name="Nat. Commun.">
        <title>Thousands of microbial genomes shed light on interconnected biogeochemical processes in an aquifer system.</title>
        <authorList>
            <person name="Anantharaman K."/>
            <person name="Brown C.T."/>
            <person name="Hug L.A."/>
            <person name="Sharon I."/>
            <person name="Castelle C.J."/>
            <person name="Probst A.J."/>
            <person name="Thomas B.C."/>
            <person name="Singh A."/>
            <person name="Wilkins M.J."/>
            <person name="Karaoz U."/>
            <person name="Brodie E.L."/>
            <person name="Williams K.H."/>
            <person name="Hubbard S.S."/>
            <person name="Banfield J.F."/>
        </authorList>
    </citation>
    <scope>NUCLEOTIDE SEQUENCE [LARGE SCALE GENOMIC DNA]</scope>
</reference>
<keyword evidence="1" id="KW-0472">Membrane</keyword>
<dbReference type="Proteomes" id="UP000177097">
    <property type="component" value="Unassembled WGS sequence"/>
</dbReference>
<sequence length="534" mass="60316">MMALVLYYLIGSLAVFAAGVLVYWWSLRWTRPISWKVFFVASLIGATSLLVLPVLKFHALGMYVDFSHWLGVLMSIRETGLPLSLSHEFIRPGTLNYFSVHFTPLVYVIALPFALIPWPEMLLMVSVLFMISSAVPLFLLAKKLTGRLWIAWLCVPLLLWYPTFQYITLYEFEMLRFSIPILLWALYFFEAKKTAWFFLFVVLASLVREEVGLTVAALGVFLFIVERARWKGIATMVIGMGTFAVITSLVMPELRQGEYAYIAAPFFSTFGDSPLHMLQTIVSRPIWVMMEMFQVTKVANIGMLFIPLLGLSFFSPTALIGMAANLGVGFVSIADVHTSYMLYYVSPSVPFVFYAVLRGWNKAHVWIRARMGKCATEEQGESALGTALIAGMFVSAIVFGPSPLSLQFWAKDVRPAPFRTQNFHISAYDVNDHHRAVATFIRMIPDDAVVSSPQFLHPHLYQKRAAMVFPDTVSKDGTVLADYVLLDLTNNSLRADSPAYVSMDEMRLVAQNDAWRLITKSEGYELYVRVPNLP</sequence>
<feature type="transmembrane region" description="Helical" evidence="1">
    <location>
        <begin position="196"/>
        <end position="224"/>
    </location>
</feature>
<dbReference type="AlphaFoldDB" id="A0A1F7TYV5"/>
<feature type="transmembrane region" description="Helical" evidence="1">
    <location>
        <begin position="230"/>
        <end position="251"/>
    </location>
</feature>